<reference evidence="3" key="1">
    <citation type="submission" date="2021-01" db="EMBL/GenBank/DDBJ databases">
        <authorList>
            <person name="Corre E."/>
            <person name="Pelletier E."/>
            <person name="Niang G."/>
            <person name="Scheremetjew M."/>
            <person name="Finn R."/>
            <person name="Kale V."/>
            <person name="Holt S."/>
            <person name="Cochrane G."/>
            <person name="Meng A."/>
            <person name="Brown T."/>
            <person name="Cohen L."/>
        </authorList>
    </citation>
    <scope>NUCLEOTIDE SEQUENCE</scope>
    <source>
        <strain evidence="3">CCMP1381</strain>
    </source>
</reference>
<protein>
    <submittedName>
        <fullName evidence="3">Uncharacterized protein</fullName>
    </submittedName>
</protein>
<feature type="coiled-coil region" evidence="1">
    <location>
        <begin position="62"/>
        <end position="89"/>
    </location>
</feature>
<keyword evidence="1" id="KW-0175">Coiled coil</keyword>
<gene>
    <name evidence="3" type="ORF">DSPE1174_LOCUS10313</name>
</gene>
<dbReference type="EMBL" id="HBGS01019846">
    <property type="protein sequence ID" value="CAD9407893.1"/>
    <property type="molecule type" value="Transcribed_RNA"/>
</dbReference>
<sequence length="185" mass="20958">MDSFVKKAMTLAKEAKDKTSDLSTSSSDAFQRAVALSKEAAADRPANPSRDVVQEQGVIQKLQKTIQVCKQLQAKNIELTRERDARQDDASNMMQTISILQNELRKCDPAQKDAQIAQLTEELKAKDVQTATLKDMLKESEAAVKIVEEKNTRAVADFREIEKNLMDDQKCREVQQLCLHLYLRF</sequence>
<feature type="region of interest" description="Disordered" evidence="2">
    <location>
        <begin position="9"/>
        <end position="29"/>
    </location>
</feature>
<organism evidence="3">
    <name type="scientific">Octactis speculum</name>
    <dbReference type="NCBI Taxonomy" id="3111310"/>
    <lineage>
        <taxon>Eukaryota</taxon>
        <taxon>Sar</taxon>
        <taxon>Stramenopiles</taxon>
        <taxon>Ochrophyta</taxon>
        <taxon>Dictyochophyceae</taxon>
        <taxon>Dictyochales</taxon>
        <taxon>Dictyochaceae</taxon>
        <taxon>Octactis</taxon>
    </lineage>
</organism>
<name>A0A7S2FPS8_9STRA</name>
<dbReference type="AlphaFoldDB" id="A0A7S2FPS8"/>
<accession>A0A7S2FPS8</accession>
<evidence type="ECO:0000313" key="3">
    <source>
        <dbReference type="EMBL" id="CAD9407893.1"/>
    </source>
</evidence>
<evidence type="ECO:0000256" key="1">
    <source>
        <dbReference type="SAM" id="Coils"/>
    </source>
</evidence>
<proteinExistence type="predicted"/>
<evidence type="ECO:0000256" key="2">
    <source>
        <dbReference type="SAM" id="MobiDB-lite"/>
    </source>
</evidence>